<accession>A0ABQ6AAM1</accession>
<dbReference type="InterPro" id="IPR032710">
    <property type="entry name" value="NTF2-like_dom_sf"/>
</dbReference>
<reference evidence="4" key="1">
    <citation type="journal article" date="2019" name="Int. J. Syst. Evol. Microbiol.">
        <title>The Global Catalogue of Microorganisms (GCM) 10K type strain sequencing project: providing services to taxonomists for standard genome sequencing and annotation.</title>
        <authorList>
            <consortium name="The Broad Institute Genomics Platform"/>
            <consortium name="The Broad Institute Genome Sequencing Center for Infectious Disease"/>
            <person name="Wu L."/>
            <person name="Ma J."/>
        </authorList>
    </citation>
    <scope>NUCLEOTIDE SEQUENCE [LARGE SCALE GENOMIC DNA]</scope>
    <source>
        <strain evidence="4">NBRC 112502</strain>
    </source>
</reference>
<dbReference type="InterPro" id="IPR000391">
    <property type="entry name" value="Rng_hydr_dOase-bsu"/>
</dbReference>
<dbReference type="EMBL" id="BSOS01000099">
    <property type="protein sequence ID" value="GLR68981.1"/>
    <property type="molecule type" value="Genomic_DNA"/>
</dbReference>
<protein>
    <submittedName>
        <fullName evidence="3">Uncharacterized protein</fullName>
    </submittedName>
</protein>
<proteinExistence type="inferred from homology"/>
<evidence type="ECO:0000313" key="3">
    <source>
        <dbReference type="EMBL" id="GLR68981.1"/>
    </source>
</evidence>
<keyword evidence="4" id="KW-1185">Reference proteome</keyword>
<dbReference type="PANTHER" id="PTHR41534:SF2">
    <property type="entry name" value="3-PHENYLPROPIONATE_CINNAMIC ACID DIOXYGENASE SUBUNIT BETA"/>
    <property type="match status" value="1"/>
</dbReference>
<evidence type="ECO:0000256" key="2">
    <source>
        <dbReference type="ARBA" id="ARBA00023002"/>
    </source>
</evidence>
<dbReference type="SUPFAM" id="SSF54427">
    <property type="entry name" value="NTF2-like"/>
    <property type="match status" value="1"/>
</dbReference>
<dbReference type="Proteomes" id="UP001156641">
    <property type="component" value="Unassembled WGS sequence"/>
</dbReference>
<organism evidence="3 4">
    <name type="scientific">Acidocella aquatica</name>
    <dbReference type="NCBI Taxonomy" id="1922313"/>
    <lineage>
        <taxon>Bacteria</taxon>
        <taxon>Pseudomonadati</taxon>
        <taxon>Pseudomonadota</taxon>
        <taxon>Alphaproteobacteria</taxon>
        <taxon>Acetobacterales</taxon>
        <taxon>Acidocellaceae</taxon>
        <taxon>Acidocella</taxon>
    </lineage>
</organism>
<name>A0ABQ6AAM1_9PROT</name>
<comment type="similarity">
    <text evidence="1">Belongs to the bacterial ring-hydroxylating dioxygenase beta subunit family.</text>
</comment>
<dbReference type="Gene3D" id="3.10.450.50">
    <property type="match status" value="1"/>
</dbReference>
<dbReference type="Pfam" id="PF00866">
    <property type="entry name" value="Ring_hydroxyl_B"/>
    <property type="match status" value="1"/>
</dbReference>
<dbReference type="PANTHER" id="PTHR41534">
    <property type="entry name" value="BLR3401 PROTEIN"/>
    <property type="match status" value="1"/>
</dbReference>
<gene>
    <name evidence="3" type="ORF">GCM10010909_36630</name>
</gene>
<sequence>MFVICDDRAQLTACLDRLKSSKGFCEVPRSNLRHLIGNVRILADDDKAITVSANFWVYRIRRAEIIEFIGRYRYLLVKHGNSYKIKSKRVILDIDVLRGQGSISVIL</sequence>
<comment type="caution">
    <text evidence="3">The sequence shown here is derived from an EMBL/GenBank/DDBJ whole genome shotgun (WGS) entry which is preliminary data.</text>
</comment>
<keyword evidence="2" id="KW-0560">Oxidoreductase</keyword>
<evidence type="ECO:0000256" key="1">
    <source>
        <dbReference type="ARBA" id="ARBA00009570"/>
    </source>
</evidence>
<evidence type="ECO:0000313" key="4">
    <source>
        <dbReference type="Proteomes" id="UP001156641"/>
    </source>
</evidence>